<sequence>MSAWTPSSGLRNVPKALVLPLIGDSARLFHDGPRLARERFGKLGPVWQTWVLGQKTIVVGRADMIKWCLNREHDLLEANWPTSTKVLLGRHGVSVVEGARHLQLRKILRPAFTVAAVNDLVPRMAAIAHRCCDKWAAEGRGKGQTLAKDYTFSIALMMILGFDKTLLTTETIQSCIDAFRLWNEGLFSFPINLPGTAFHKALEGKKVLMDYLGQNLRLLREKKRMGEGASEKGEQVSCAEGLLDVQDDEGHGLSEEELKDVFLTLLFAGHDTSASATMRLFSELPRHPHVWKKLIAEQQQVAAEHGPAIDGAAVKAMTYMDAVVKEILRLHPIVGATFRRALHDFDLFGYHVPKGRSILLNLGYAMESDKRWAGEAGEHAPRSFCPERWLDESGQKTGGWVPFGGGPRMCLGYLLATAELKVLLAVLARGYEWRPLDINEEFSFFPVGGVPVNGLPMEFDKLSELRTEK</sequence>
<dbReference type="PANTHER" id="PTHR24286:SF380">
    <property type="entry name" value="PH DOMAIN-CONTAINING PROTEIN"/>
    <property type="match status" value="1"/>
</dbReference>
<evidence type="ECO:0000313" key="5">
    <source>
        <dbReference type="Proteomes" id="UP001491310"/>
    </source>
</evidence>
<dbReference type="InterPro" id="IPR001128">
    <property type="entry name" value="Cyt_P450"/>
</dbReference>
<dbReference type="EMBL" id="JALJOT010000001">
    <property type="protein sequence ID" value="KAK9918846.1"/>
    <property type="molecule type" value="Genomic_DNA"/>
</dbReference>
<evidence type="ECO:0008006" key="6">
    <source>
        <dbReference type="Google" id="ProtNLM"/>
    </source>
</evidence>
<protein>
    <recommendedName>
        <fullName evidence="6">Cytochrome P450</fullName>
    </recommendedName>
</protein>
<dbReference type="Gene3D" id="1.10.630.10">
    <property type="entry name" value="Cytochrome P450"/>
    <property type="match status" value="1"/>
</dbReference>
<dbReference type="Proteomes" id="UP001491310">
    <property type="component" value="Unassembled WGS sequence"/>
</dbReference>
<dbReference type="SUPFAM" id="SSF48264">
    <property type="entry name" value="Cytochrome P450"/>
    <property type="match status" value="1"/>
</dbReference>
<evidence type="ECO:0000313" key="4">
    <source>
        <dbReference type="EMBL" id="KAK9918846.1"/>
    </source>
</evidence>
<accession>A0ABR2Z536</accession>
<keyword evidence="5" id="KW-1185">Reference proteome</keyword>
<evidence type="ECO:0000256" key="1">
    <source>
        <dbReference type="ARBA" id="ARBA00022723"/>
    </source>
</evidence>
<dbReference type="InterPro" id="IPR002403">
    <property type="entry name" value="Cyt_P450_E_grp-IV"/>
</dbReference>
<keyword evidence="3" id="KW-0349">Heme</keyword>
<dbReference type="PRINTS" id="PR00465">
    <property type="entry name" value="EP450IV"/>
</dbReference>
<keyword evidence="2 3" id="KW-0408">Iron</keyword>
<keyword evidence="1 3" id="KW-0479">Metal-binding</keyword>
<evidence type="ECO:0000256" key="2">
    <source>
        <dbReference type="ARBA" id="ARBA00023004"/>
    </source>
</evidence>
<proteinExistence type="inferred from homology"/>
<dbReference type="InterPro" id="IPR017972">
    <property type="entry name" value="Cyt_P450_CS"/>
</dbReference>
<organism evidence="4 5">
    <name type="scientific">Coccomyxa subellipsoidea</name>
    <dbReference type="NCBI Taxonomy" id="248742"/>
    <lineage>
        <taxon>Eukaryota</taxon>
        <taxon>Viridiplantae</taxon>
        <taxon>Chlorophyta</taxon>
        <taxon>core chlorophytes</taxon>
        <taxon>Trebouxiophyceae</taxon>
        <taxon>Trebouxiophyceae incertae sedis</taxon>
        <taxon>Coccomyxaceae</taxon>
        <taxon>Coccomyxa</taxon>
    </lineage>
</organism>
<keyword evidence="3" id="KW-0560">Oxidoreductase</keyword>
<dbReference type="PANTHER" id="PTHR24286">
    <property type="entry name" value="CYTOCHROME P450 26"/>
    <property type="match status" value="1"/>
</dbReference>
<evidence type="ECO:0000256" key="3">
    <source>
        <dbReference type="RuleBase" id="RU000461"/>
    </source>
</evidence>
<comment type="caution">
    <text evidence="4">The sequence shown here is derived from an EMBL/GenBank/DDBJ whole genome shotgun (WGS) entry which is preliminary data.</text>
</comment>
<dbReference type="PROSITE" id="PS00086">
    <property type="entry name" value="CYTOCHROME_P450"/>
    <property type="match status" value="1"/>
</dbReference>
<dbReference type="InterPro" id="IPR036396">
    <property type="entry name" value="Cyt_P450_sf"/>
</dbReference>
<gene>
    <name evidence="4" type="ORF">WJX75_007467</name>
</gene>
<dbReference type="Pfam" id="PF00067">
    <property type="entry name" value="p450"/>
    <property type="match status" value="1"/>
</dbReference>
<keyword evidence="3" id="KW-0503">Monooxygenase</keyword>
<reference evidence="4 5" key="1">
    <citation type="journal article" date="2024" name="Nat. Commun.">
        <title>Phylogenomics reveals the evolutionary origins of lichenization in chlorophyte algae.</title>
        <authorList>
            <person name="Puginier C."/>
            <person name="Libourel C."/>
            <person name="Otte J."/>
            <person name="Skaloud P."/>
            <person name="Haon M."/>
            <person name="Grisel S."/>
            <person name="Petersen M."/>
            <person name="Berrin J.G."/>
            <person name="Delaux P.M."/>
            <person name="Dal Grande F."/>
            <person name="Keller J."/>
        </authorList>
    </citation>
    <scope>NUCLEOTIDE SEQUENCE [LARGE SCALE GENOMIC DNA]</scope>
    <source>
        <strain evidence="4 5">SAG 216-7</strain>
    </source>
</reference>
<comment type="similarity">
    <text evidence="3">Belongs to the cytochrome P450 family.</text>
</comment>
<dbReference type="PRINTS" id="PR00385">
    <property type="entry name" value="P450"/>
</dbReference>
<name>A0ABR2Z536_9CHLO</name>